<dbReference type="AlphaFoldDB" id="A0A8H3W3H4"/>
<dbReference type="EMBL" id="WOWK01000107">
    <property type="protein sequence ID" value="KAF0318612.1"/>
    <property type="molecule type" value="Genomic_DNA"/>
</dbReference>
<keyword evidence="5" id="KW-1185">Reference proteome</keyword>
<feature type="domain" description="F-box" evidence="3">
    <location>
        <begin position="185"/>
        <end position="233"/>
    </location>
</feature>
<evidence type="ECO:0000259" key="3">
    <source>
        <dbReference type="PROSITE" id="PS50181"/>
    </source>
</evidence>
<name>A0A8H3W3H4_9PEZI</name>
<protein>
    <submittedName>
        <fullName evidence="4">Ubiquitin-conjugating enzyme family protein</fullName>
    </submittedName>
</protein>
<gene>
    <name evidence="4" type="ORF">GQ607_014163</name>
</gene>
<dbReference type="InterPro" id="IPR050113">
    <property type="entry name" value="Ub_conjugating_enzyme"/>
</dbReference>
<dbReference type="InterPro" id="IPR016135">
    <property type="entry name" value="UBQ-conjugating_enzyme/RWD"/>
</dbReference>
<dbReference type="SUPFAM" id="SSF54495">
    <property type="entry name" value="UBC-like"/>
    <property type="match status" value="1"/>
</dbReference>
<dbReference type="PROSITE" id="PS50181">
    <property type="entry name" value="FBOX"/>
    <property type="match status" value="1"/>
</dbReference>
<proteinExistence type="predicted"/>
<dbReference type="SMART" id="SM00212">
    <property type="entry name" value="UBCc"/>
    <property type="match status" value="1"/>
</dbReference>
<dbReference type="Pfam" id="PF00179">
    <property type="entry name" value="UQ_con"/>
    <property type="match status" value="1"/>
</dbReference>
<dbReference type="Proteomes" id="UP000434172">
    <property type="component" value="Unassembled WGS sequence"/>
</dbReference>
<dbReference type="CDD" id="cd00195">
    <property type="entry name" value="UBCc_UEV"/>
    <property type="match status" value="1"/>
</dbReference>
<dbReference type="PANTHER" id="PTHR24067">
    <property type="entry name" value="UBIQUITIN-CONJUGATING ENZYME E2"/>
    <property type="match status" value="1"/>
</dbReference>
<evidence type="ECO:0000313" key="4">
    <source>
        <dbReference type="EMBL" id="KAF0318612.1"/>
    </source>
</evidence>
<evidence type="ECO:0000256" key="1">
    <source>
        <dbReference type="ARBA" id="ARBA00022786"/>
    </source>
</evidence>
<sequence>MASQAHLRQRLLQDIAELQREPYPRISLRTRDEDLKTACLVVQAEGWMPIHMTIEFGDRYPLVAPRIKMDTKMNHPNVFSSYICASILNTSEGYTPAYTLKGIAIQMLSFFNSENVEQIYTGAKYGLKHFRQESLAMKQTFVCSRCDFDGTQTKADIRRLRRYATKAQPPTEDVQTEQERHQQLQCTLSKLPDELILDTLENLDFEEIIAFSHAWPRVAKIIADFDLIRLRELQCFFSKRNFQNAKLGVGVQVSGQGRRSIESEFDLISQAAFRDLGIRLSVHNLRFQYWLPLPISRRHWRSIQEDVPPVLDAIAGKANLPSRSSADVLAAFMNDIVVRLNQVEAKSAPRRPSHDYDNDRVSRKSTLRHASEKAIESYFHLYHLLLCLATSDESLVRAANAKIQNFMKGQTSKEVCPNLGHLLVYLLISDAAITEKMRKAIITEAITRNVVWMLDKRGANRAELSYLEPDKVSTFRLRKTFEASRTSYRLLMFSELFRRIARPSNEKSLVEVRDELFDRHGAPPQRAALQLSTDVRRLHDIDNFHDFFGEMGIENKPSAEWFTSHLRECVRSSMARGYSVWGLPATTALALRRQLEPSVGLYGHQYVKAPPTASKLQGITFFPKKKGQQRQVARR</sequence>
<organism evidence="4 5">
    <name type="scientific">Colletotrichum asianum</name>
    <dbReference type="NCBI Taxonomy" id="702518"/>
    <lineage>
        <taxon>Eukaryota</taxon>
        <taxon>Fungi</taxon>
        <taxon>Dikarya</taxon>
        <taxon>Ascomycota</taxon>
        <taxon>Pezizomycotina</taxon>
        <taxon>Sordariomycetes</taxon>
        <taxon>Hypocreomycetidae</taxon>
        <taxon>Glomerellales</taxon>
        <taxon>Glomerellaceae</taxon>
        <taxon>Colletotrichum</taxon>
        <taxon>Colletotrichum gloeosporioides species complex</taxon>
    </lineage>
</organism>
<dbReference type="InterPro" id="IPR000608">
    <property type="entry name" value="UBC"/>
</dbReference>
<keyword evidence="1" id="KW-0833">Ubl conjugation pathway</keyword>
<dbReference type="Gene3D" id="3.10.110.10">
    <property type="entry name" value="Ubiquitin Conjugating Enzyme"/>
    <property type="match status" value="1"/>
</dbReference>
<reference evidence="4 5" key="1">
    <citation type="submission" date="2019-12" db="EMBL/GenBank/DDBJ databases">
        <title>A genome sequence resource for the geographically widespread anthracnose pathogen Colletotrichum asianum.</title>
        <authorList>
            <person name="Meng Y."/>
        </authorList>
    </citation>
    <scope>NUCLEOTIDE SEQUENCE [LARGE SCALE GENOMIC DNA]</scope>
    <source>
        <strain evidence="4 5">ICMP 18580</strain>
    </source>
</reference>
<dbReference type="PROSITE" id="PS50127">
    <property type="entry name" value="UBC_2"/>
    <property type="match status" value="1"/>
</dbReference>
<evidence type="ECO:0000259" key="2">
    <source>
        <dbReference type="PROSITE" id="PS50127"/>
    </source>
</evidence>
<accession>A0A8H3W3H4</accession>
<comment type="caution">
    <text evidence="4">The sequence shown here is derived from an EMBL/GenBank/DDBJ whole genome shotgun (WGS) entry which is preliminary data.</text>
</comment>
<evidence type="ECO:0000313" key="5">
    <source>
        <dbReference type="Proteomes" id="UP000434172"/>
    </source>
</evidence>
<feature type="domain" description="UBC core" evidence="2">
    <location>
        <begin position="6"/>
        <end position="148"/>
    </location>
</feature>
<dbReference type="InterPro" id="IPR001810">
    <property type="entry name" value="F-box_dom"/>
</dbReference>
<dbReference type="OrthoDB" id="109543at2759"/>